<dbReference type="AlphaFoldDB" id="A0A9D9IEU6"/>
<organism evidence="3 4">
    <name type="scientific">Candidatus Cryptobacteroides faecavium</name>
    <dbReference type="NCBI Taxonomy" id="2840762"/>
    <lineage>
        <taxon>Bacteria</taxon>
        <taxon>Pseudomonadati</taxon>
        <taxon>Bacteroidota</taxon>
        <taxon>Bacteroidia</taxon>
        <taxon>Bacteroidales</taxon>
        <taxon>Candidatus Cryptobacteroides</taxon>
    </lineage>
</organism>
<comment type="caution">
    <text evidence="3">The sequence shown here is derived from an EMBL/GenBank/DDBJ whole genome shotgun (WGS) entry which is preliminary data.</text>
</comment>
<dbReference type="EMBL" id="JADIMB010000095">
    <property type="protein sequence ID" value="MBO8471443.1"/>
    <property type="molecule type" value="Genomic_DNA"/>
</dbReference>
<evidence type="ECO:0000256" key="1">
    <source>
        <dbReference type="ARBA" id="ARBA00005953"/>
    </source>
</evidence>
<reference evidence="3" key="1">
    <citation type="submission" date="2020-10" db="EMBL/GenBank/DDBJ databases">
        <authorList>
            <person name="Gilroy R."/>
        </authorList>
    </citation>
    <scope>NUCLEOTIDE SEQUENCE</scope>
    <source>
        <strain evidence="3">B2-22910</strain>
    </source>
</reference>
<keyword evidence="2" id="KW-0378">Hydrolase</keyword>
<dbReference type="InterPro" id="IPR029069">
    <property type="entry name" value="HotDog_dom_sf"/>
</dbReference>
<dbReference type="GO" id="GO:0047617">
    <property type="term" value="F:fatty acyl-CoA hydrolase activity"/>
    <property type="evidence" value="ECO:0007669"/>
    <property type="project" value="TreeGrafter"/>
</dbReference>
<dbReference type="InterPro" id="IPR006684">
    <property type="entry name" value="YbgC/YbaW"/>
</dbReference>
<sequence>MTSELELDIRYYETDQMGIVHHSNYIRFFECGRSDMMQKAGLPIEEIEKAGVMLPVVSVECHYRHPAYMGDRIRIVSKIDKVPMAKLVVSSEIYNQHGELLVTGEVVLGFIDARTRHPVRCPEKLARLIGDTL</sequence>
<dbReference type="InterPro" id="IPR050563">
    <property type="entry name" value="4-hydroxybenzoyl-CoA_TE"/>
</dbReference>
<dbReference type="SUPFAM" id="SSF54637">
    <property type="entry name" value="Thioesterase/thiol ester dehydrase-isomerase"/>
    <property type="match status" value="1"/>
</dbReference>
<dbReference type="NCBIfam" id="TIGR00051">
    <property type="entry name" value="YbgC/FadM family acyl-CoA thioesterase"/>
    <property type="match status" value="1"/>
</dbReference>
<dbReference type="Gene3D" id="3.10.129.10">
    <property type="entry name" value="Hotdog Thioesterase"/>
    <property type="match status" value="1"/>
</dbReference>
<protein>
    <submittedName>
        <fullName evidence="3">Acyl-CoA thioesterase</fullName>
    </submittedName>
</protein>
<reference evidence="3" key="2">
    <citation type="journal article" date="2021" name="PeerJ">
        <title>Extensive microbial diversity within the chicken gut microbiome revealed by metagenomics and culture.</title>
        <authorList>
            <person name="Gilroy R."/>
            <person name="Ravi A."/>
            <person name="Getino M."/>
            <person name="Pursley I."/>
            <person name="Horton D.L."/>
            <person name="Alikhan N.F."/>
            <person name="Baker D."/>
            <person name="Gharbi K."/>
            <person name="Hall N."/>
            <person name="Watson M."/>
            <person name="Adriaenssens E.M."/>
            <person name="Foster-Nyarko E."/>
            <person name="Jarju S."/>
            <person name="Secka A."/>
            <person name="Antonio M."/>
            <person name="Oren A."/>
            <person name="Chaudhuri R.R."/>
            <person name="La Ragione R."/>
            <person name="Hildebrand F."/>
            <person name="Pallen M.J."/>
        </authorList>
    </citation>
    <scope>NUCLEOTIDE SEQUENCE</scope>
    <source>
        <strain evidence="3">B2-22910</strain>
    </source>
</reference>
<dbReference type="Pfam" id="PF13279">
    <property type="entry name" value="4HBT_2"/>
    <property type="match status" value="1"/>
</dbReference>
<dbReference type="PIRSF" id="PIRSF003230">
    <property type="entry name" value="YbgC"/>
    <property type="match status" value="1"/>
</dbReference>
<evidence type="ECO:0000313" key="3">
    <source>
        <dbReference type="EMBL" id="MBO8471443.1"/>
    </source>
</evidence>
<dbReference type="PANTHER" id="PTHR31793:SF27">
    <property type="entry name" value="NOVEL THIOESTERASE SUPERFAMILY DOMAIN AND SAPOSIN A-TYPE DOMAIN CONTAINING PROTEIN (0610012H03RIK)"/>
    <property type="match status" value="1"/>
</dbReference>
<name>A0A9D9IEU6_9BACT</name>
<evidence type="ECO:0000256" key="2">
    <source>
        <dbReference type="ARBA" id="ARBA00022801"/>
    </source>
</evidence>
<gene>
    <name evidence="3" type="ORF">IAB82_06570</name>
</gene>
<evidence type="ECO:0000313" key="4">
    <source>
        <dbReference type="Proteomes" id="UP000823603"/>
    </source>
</evidence>
<accession>A0A9D9IEU6</accession>
<dbReference type="Proteomes" id="UP000823603">
    <property type="component" value="Unassembled WGS sequence"/>
</dbReference>
<dbReference type="PANTHER" id="PTHR31793">
    <property type="entry name" value="4-HYDROXYBENZOYL-COA THIOESTERASE FAMILY MEMBER"/>
    <property type="match status" value="1"/>
</dbReference>
<comment type="similarity">
    <text evidence="1">Belongs to the 4-hydroxybenzoyl-CoA thioesterase family.</text>
</comment>
<dbReference type="CDD" id="cd00586">
    <property type="entry name" value="4HBT"/>
    <property type="match status" value="1"/>
</dbReference>
<proteinExistence type="inferred from homology"/>